<reference evidence="3 4" key="1">
    <citation type="submission" date="2018-07" db="EMBL/GenBank/DDBJ databases">
        <title>GABA Modulating Bacteria of the Human Gut Microbiota.</title>
        <authorList>
            <person name="Strandwitz P."/>
            <person name="Kim K.H."/>
            <person name="Terekhova D."/>
            <person name="Liu J.K."/>
            <person name="Sharma A."/>
            <person name="Levering J."/>
            <person name="Mcdonald D."/>
            <person name="Dietrich D."/>
            <person name="Ramadhar T.R."/>
            <person name="Lekbua A."/>
            <person name="Mroue N."/>
            <person name="Liston C."/>
            <person name="Stewart E.J."/>
            <person name="Dubin M.J."/>
            <person name="Zengler K."/>
            <person name="Knight R."/>
            <person name="Gilbert J.A."/>
            <person name="Clardy J."/>
            <person name="Lewis K."/>
        </authorList>
    </citation>
    <scope>NUCLEOTIDE SEQUENCE [LARGE SCALE GENOMIC DNA]</scope>
    <source>
        <strain evidence="3 4">KLE1738</strain>
    </source>
</reference>
<accession>A0A3E2B328</accession>
<feature type="compositionally biased region" description="Polar residues" evidence="1">
    <location>
        <begin position="204"/>
        <end position="216"/>
    </location>
</feature>
<evidence type="ECO:0000256" key="1">
    <source>
        <dbReference type="SAM" id="MobiDB-lite"/>
    </source>
</evidence>
<dbReference type="GeneID" id="97995541"/>
<evidence type="ECO:0000256" key="2">
    <source>
        <dbReference type="SAM" id="SignalP"/>
    </source>
</evidence>
<evidence type="ECO:0000313" key="4">
    <source>
        <dbReference type="Proteomes" id="UP000260649"/>
    </source>
</evidence>
<proteinExistence type="predicted"/>
<name>A0A3E2B328_9FIRM</name>
<organism evidence="3 4">
    <name type="scientific">Evtepia gabavorous</name>
    <dbReference type="NCBI Taxonomy" id="2211183"/>
    <lineage>
        <taxon>Bacteria</taxon>
        <taxon>Bacillati</taxon>
        <taxon>Bacillota</taxon>
        <taxon>Clostridia</taxon>
        <taxon>Eubacteriales</taxon>
        <taxon>Evtepia</taxon>
    </lineage>
</organism>
<evidence type="ECO:0000313" key="3">
    <source>
        <dbReference type="EMBL" id="RFT06430.1"/>
    </source>
</evidence>
<evidence type="ECO:0008006" key="5">
    <source>
        <dbReference type="Google" id="ProtNLM"/>
    </source>
</evidence>
<feature type="signal peptide" evidence="2">
    <location>
        <begin position="1"/>
        <end position="27"/>
    </location>
</feature>
<gene>
    <name evidence="3" type="ORF">DV520_07340</name>
</gene>
<dbReference type="OrthoDB" id="1846583at2"/>
<dbReference type="AlphaFoldDB" id="A0A3E2B328"/>
<protein>
    <recommendedName>
        <fullName evidence="5">Copper amine oxidase-like N-terminal domain-containing protein</fullName>
    </recommendedName>
</protein>
<keyword evidence="4" id="KW-1185">Reference proteome</keyword>
<keyword evidence="2" id="KW-0732">Signal</keyword>
<comment type="caution">
    <text evidence="3">The sequence shown here is derived from an EMBL/GenBank/DDBJ whole genome shotgun (WGS) entry which is preliminary data.</text>
</comment>
<sequence length="403" mass="42724">MKRIKTIVSFLCAAALALTLLVMPSSASGGLFFLSLNDTLPAQSVQMTPVQYSGWVYVPVNVFNSQSTGVNFGLYYGLTENNTKLVLYNLSGKTMTFDLQNGTATAVGGEAPVPGKVLRQNGVYYVPAYAVCRYFGLSYSFYSTDYGPLLRLKDGNAMLSDSLFLSSAASIMRSRINSYYQSQSPNGGGDGGGNSTIVIPNDPDSGTPSQPNQPGNPDTPVAPDIPADAEPAPTFSLYVGVQASADREITATLNAMSTVGVRGVVFFPAEEVNQCADQIRQAAGRGHKVGLIPTGNTPAQRLESVEAGSRQLAGILRQETWFVLSKESTLAEAGYLCWTPSLTFSSVTDPTRTYETLVRAGEQQGSALRVLVHSQSAGGALAGVLGQLAQDGDTFLPARETSY</sequence>
<dbReference type="EMBL" id="QQRQ01000010">
    <property type="protein sequence ID" value="RFT06430.1"/>
    <property type="molecule type" value="Genomic_DNA"/>
</dbReference>
<feature type="chain" id="PRO_5017589175" description="Copper amine oxidase-like N-terminal domain-containing protein" evidence="2">
    <location>
        <begin position="28"/>
        <end position="403"/>
    </location>
</feature>
<dbReference type="Proteomes" id="UP000260649">
    <property type="component" value="Unassembled WGS sequence"/>
</dbReference>
<dbReference type="RefSeq" id="WP_117142308.1">
    <property type="nucleotide sequence ID" value="NZ_CAKXKJ010000001.1"/>
</dbReference>
<feature type="region of interest" description="Disordered" evidence="1">
    <location>
        <begin position="181"/>
        <end position="227"/>
    </location>
</feature>